<dbReference type="InParanoid" id="A0A316YMU4"/>
<keyword evidence="6" id="KW-0009">Actin-binding</keyword>
<comment type="subcellular location">
    <subcellularLocation>
        <location evidence="1">Cytoplasm</location>
    </subcellularLocation>
</comment>
<accession>A0A316YMU4</accession>
<organism evidence="11 12">
    <name type="scientific">Acaromyces ingoldii</name>
    <dbReference type="NCBI Taxonomy" id="215250"/>
    <lineage>
        <taxon>Eukaryota</taxon>
        <taxon>Fungi</taxon>
        <taxon>Dikarya</taxon>
        <taxon>Basidiomycota</taxon>
        <taxon>Ustilaginomycotina</taxon>
        <taxon>Exobasidiomycetes</taxon>
        <taxon>Exobasidiales</taxon>
        <taxon>Cryptobasidiaceae</taxon>
        <taxon>Acaromyces</taxon>
    </lineage>
</organism>
<feature type="region of interest" description="Disordered" evidence="9">
    <location>
        <begin position="434"/>
        <end position="490"/>
    </location>
</feature>
<dbReference type="InterPro" id="IPR015505">
    <property type="entry name" value="Coronin"/>
</dbReference>
<comment type="similarity">
    <text evidence="2 8">Belongs to the WD repeat coronin family.</text>
</comment>
<dbReference type="AlphaFoldDB" id="A0A316YMU4"/>
<reference evidence="11" key="1">
    <citation type="journal article" date="2018" name="Mol. Biol. Evol.">
        <title>Broad Genomic Sampling Reveals a Smut Pathogenic Ancestry of the Fungal Clade Ustilaginomycotina.</title>
        <authorList>
            <person name="Kijpornyongpan T."/>
            <person name="Mondo S.J."/>
            <person name="Barry K."/>
            <person name="Sandor L."/>
            <person name="Lee J."/>
            <person name="Lipzen A."/>
            <person name="Pangilinan J."/>
            <person name="LaButti K."/>
            <person name="Hainaut M."/>
            <person name="Henrissat B."/>
            <person name="Grigoriev I.V."/>
            <person name="Spatafora J.W."/>
            <person name="Aime M.C."/>
        </authorList>
    </citation>
    <scope>NUCLEOTIDE SEQUENCE [LARGE SCALE GENOMIC DNA]</scope>
    <source>
        <strain evidence="11">MCA 4198</strain>
    </source>
</reference>
<dbReference type="InterPro" id="IPR015048">
    <property type="entry name" value="DUF1899"/>
</dbReference>
<dbReference type="SMART" id="SM00320">
    <property type="entry name" value="WD40"/>
    <property type="match status" value="4"/>
</dbReference>
<dbReference type="Pfam" id="PF16300">
    <property type="entry name" value="WD40_4"/>
    <property type="match status" value="2"/>
</dbReference>
<evidence type="ECO:0000256" key="5">
    <source>
        <dbReference type="ARBA" id="ARBA00022737"/>
    </source>
</evidence>
<dbReference type="Pfam" id="PF08953">
    <property type="entry name" value="DUF1899"/>
    <property type="match status" value="1"/>
</dbReference>
<evidence type="ECO:0000256" key="3">
    <source>
        <dbReference type="ARBA" id="ARBA00022490"/>
    </source>
</evidence>
<dbReference type="SUPFAM" id="SSF50978">
    <property type="entry name" value="WD40 repeat-like"/>
    <property type="match status" value="1"/>
</dbReference>
<dbReference type="InterPro" id="IPR011044">
    <property type="entry name" value="Quino_amine_DH_bsu"/>
</dbReference>
<proteinExistence type="inferred from homology"/>
<dbReference type="PROSITE" id="PS50082">
    <property type="entry name" value="WD_REPEATS_2"/>
    <property type="match status" value="1"/>
</dbReference>
<evidence type="ECO:0000256" key="9">
    <source>
        <dbReference type="SAM" id="MobiDB-lite"/>
    </source>
</evidence>
<gene>
    <name evidence="11" type="ORF">FA10DRAFT_267029</name>
</gene>
<evidence type="ECO:0000256" key="1">
    <source>
        <dbReference type="ARBA" id="ARBA00004496"/>
    </source>
</evidence>
<dbReference type="GO" id="GO:0005737">
    <property type="term" value="C:cytoplasm"/>
    <property type="evidence" value="ECO:0007669"/>
    <property type="project" value="UniProtKB-SubCell"/>
</dbReference>
<keyword evidence="3" id="KW-0963">Cytoplasm</keyword>
<keyword evidence="5 8" id="KW-0677">Repeat</keyword>
<evidence type="ECO:0000256" key="7">
    <source>
        <dbReference type="PROSITE-ProRule" id="PRU00221"/>
    </source>
</evidence>
<dbReference type="Gene3D" id="2.130.10.10">
    <property type="entry name" value="YVTN repeat-like/Quinoprotein amine dehydrogenase"/>
    <property type="match status" value="2"/>
</dbReference>
<dbReference type="InterPro" id="IPR001680">
    <property type="entry name" value="WD40_rpt"/>
</dbReference>
<dbReference type="InterPro" id="IPR015943">
    <property type="entry name" value="WD40/YVTN_repeat-like_dom_sf"/>
</dbReference>
<protein>
    <recommendedName>
        <fullName evidence="8">Coronin</fullName>
    </recommendedName>
</protein>
<dbReference type="SUPFAM" id="SSF50969">
    <property type="entry name" value="YVTN repeat-like/Quinoprotein amine dehydrogenase"/>
    <property type="match status" value="1"/>
</dbReference>
<dbReference type="SMART" id="SM01167">
    <property type="entry name" value="DUF1900"/>
    <property type="match status" value="2"/>
</dbReference>
<evidence type="ECO:0000256" key="4">
    <source>
        <dbReference type="ARBA" id="ARBA00022574"/>
    </source>
</evidence>
<keyword evidence="4 7" id="KW-0853">WD repeat</keyword>
<dbReference type="PANTHER" id="PTHR10856:SF20">
    <property type="entry name" value="CORONIN-7"/>
    <property type="match status" value="1"/>
</dbReference>
<dbReference type="PROSITE" id="PS00678">
    <property type="entry name" value="WD_REPEATS_1"/>
    <property type="match status" value="1"/>
</dbReference>
<feature type="compositionally biased region" description="Polar residues" evidence="9">
    <location>
        <begin position="468"/>
        <end position="483"/>
    </location>
</feature>
<name>A0A316YMU4_9BASI</name>
<evidence type="ECO:0000256" key="6">
    <source>
        <dbReference type="ARBA" id="ARBA00023203"/>
    </source>
</evidence>
<evidence type="ECO:0000259" key="10">
    <source>
        <dbReference type="Pfam" id="PF08953"/>
    </source>
</evidence>
<evidence type="ECO:0000256" key="2">
    <source>
        <dbReference type="ARBA" id="ARBA00009482"/>
    </source>
</evidence>
<feature type="repeat" description="WD" evidence="7">
    <location>
        <begin position="191"/>
        <end position="232"/>
    </location>
</feature>
<dbReference type="PANTHER" id="PTHR10856">
    <property type="entry name" value="CORONIN"/>
    <property type="match status" value="1"/>
</dbReference>
<dbReference type="GeneID" id="37043670"/>
<evidence type="ECO:0000256" key="8">
    <source>
        <dbReference type="RuleBase" id="RU280818"/>
    </source>
</evidence>
<feature type="domain" description="DUF1899" evidence="10">
    <location>
        <begin position="576"/>
        <end position="618"/>
    </location>
</feature>
<feature type="compositionally biased region" description="Low complexity" evidence="9">
    <location>
        <begin position="455"/>
        <end position="467"/>
    </location>
</feature>
<dbReference type="RefSeq" id="XP_025377777.1">
    <property type="nucleotide sequence ID" value="XM_025521754.1"/>
</dbReference>
<dbReference type="GO" id="GO:0003779">
    <property type="term" value="F:actin binding"/>
    <property type="evidence" value="ECO:0007669"/>
    <property type="project" value="UniProtKB-KW"/>
</dbReference>
<dbReference type="PROSITE" id="PS50294">
    <property type="entry name" value="WD_REPEATS_REGION"/>
    <property type="match status" value="1"/>
</dbReference>
<evidence type="ECO:0000313" key="12">
    <source>
        <dbReference type="Proteomes" id="UP000245768"/>
    </source>
</evidence>
<keyword evidence="12" id="KW-1185">Reference proteome</keyword>
<dbReference type="EMBL" id="KZ819636">
    <property type="protein sequence ID" value="PWN90579.1"/>
    <property type="molecule type" value="Genomic_DNA"/>
</dbReference>
<dbReference type="Pfam" id="PF00400">
    <property type="entry name" value="WD40"/>
    <property type="match status" value="1"/>
</dbReference>
<dbReference type="InterPro" id="IPR036322">
    <property type="entry name" value="WD40_repeat_dom_sf"/>
</dbReference>
<dbReference type="InterPro" id="IPR019775">
    <property type="entry name" value="WD40_repeat_CS"/>
</dbReference>
<sequence length="1030" mass="109807">MPPSRFSQVSRYRNATLTVSKADARYSELGLSVPAAASSSAEHSSTKKVAVAPHSGHVIIKTSASPGSFAVLSEAGFGKFAKRPPGIDVGVHVVDFDVGAFQGNNSDDDFVLATVASGSTGEVIVDRIVGLPNGTHDGKFEVRNLKKFRADEDVGMVRFCPAVDGVLATASPSHGTVRIWDVEQGTCVAKLDNGSAGLWSFDWSTDGRTLATASKDGQLRLWDLASGQCQCTASFAPHHASKLKPTRVAFVSVQSAHLLLTTGFGAMRQREVAVWDTRDVAVARKRTSLDVSTAPLEPYVERDRGLVYLVSRGDASMRWIDVGSTDQGGPNAFAEGHFSLLDVVPTGSAAVCAPSRYDTTCGEVARLVVCSYSSTGSAASSDSVVPVSVRVPRRQYIDFHQDLYPETVWRGPGSGRRNAGTSWVDGIGKPLATLSLDPATRSKDEASLATTAKDSAPLSAAPSATTSNDSSTAGGAAPTNPSKAKQPEATAVAAIAAPATGPSLDYKVPPVAKPALGTTEATAAAAAAAAPAVPAATSVIRPPKMQQDEKPTASSQQWSRRFLAGGTPLVPAYQNLTAVDVSRSADARMLAASPKHFFVPISGPGGRLAIFPLSKTGRVSVHLPCFVHGAALGDFATDPFDDAMVYTSAADGNLRAWKVPSTVDKDEKEQTEGGITVEKPERTVKLPGSATRVLQLAVHPNVKGLVAVVVASSDHIGSPLIYLVDFEGEQILSSVKSTEELVATAGLFGAEWSPDGSVLALAGKDRKLYLIDVRVPDGQIRVFGQAPAHDSPRSFRIVWLDGNHIVTVGHGQGSSRQLKLFAIDFLSSASLSEVSRCPLDVSPALLFPHWDVDTSILYLWSKGERIVHAYEIHPDQQQQQQQRSNRAGLAVAAGQQQTWLQLPQFQHGEAQLGLAWLGKDSVDVKAVEVATSIRLCRTEAQRVGWKITRSRPEFFQDDVFPPTRLQRQPLLSTTEWLRGDDGGVGGSGLHPRVSIKPDGMIPRQSIVLRAERRREREHELTKIFFAFPSC</sequence>
<dbReference type="OrthoDB" id="347435at2759"/>
<evidence type="ECO:0000313" key="11">
    <source>
        <dbReference type="EMBL" id="PWN90579.1"/>
    </source>
</evidence>
<dbReference type="Proteomes" id="UP000245768">
    <property type="component" value="Unassembled WGS sequence"/>
</dbReference>